<evidence type="ECO:0000313" key="8">
    <source>
        <dbReference type="Proteomes" id="UP000240206"/>
    </source>
</evidence>
<evidence type="ECO:0000313" key="7">
    <source>
        <dbReference type="EMBL" id="PSI02507.1"/>
    </source>
</evidence>
<dbReference type="SUPFAM" id="SSF50891">
    <property type="entry name" value="Cyclophilin-like"/>
    <property type="match status" value="1"/>
</dbReference>
<dbReference type="EC" id="5.2.1.8" evidence="1"/>
<dbReference type="GO" id="GO:0003755">
    <property type="term" value="F:peptidyl-prolyl cis-trans isomerase activity"/>
    <property type="evidence" value="ECO:0007669"/>
    <property type="project" value="UniProtKB-KW"/>
</dbReference>
<keyword evidence="2" id="KW-0793">Thylakoid</keyword>
<dbReference type="RefSeq" id="WP_106499054.1">
    <property type="nucleotide sequence ID" value="NZ_PXVC01000005.1"/>
</dbReference>
<dbReference type="InterPro" id="IPR044665">
    <property type="entry name" value="E_coli_cyclophilin_A-like"/>
</dbReference>
<keyword evidence="4 7" id="KW-0413">Isomerase</keyword>
<dbReference type="InterPro" id="IPR029000">
    <property type="entry name" value="Cyclophilin-like_dom_sf"/>
</dbReference>
<feature type="domain" description="PPIase cyclophilin-type" evidence="6">
    <location>
        <begin position="174"/>
        <end position="329"/>
    </location>
</feature>
<dbReference type="AlphaFoldDB" id="A0A2P7EH16"/>
<keyword evidence="5" id="KW-0732">Signal</keyword>
<dbReference type="Gene3D" id="2.40.100.10">
    <property type="entry name" value="Cyclophilin-like"/>
    <property type="match status" value="1"/>
</dbReference>
<dbReference type="PANTHER" id="PTHR43246">
    <property type="entry name" value="PEPTIDYL-PROLYL CIS-TRANS ISOMERASE CYP38, CHLOROPLASTIC"/>
    <property type="match status" value="1"/>
</dbReference>
<evidence type="ECO:0000256" key="3">
    <source>
        <dbReference type="ARBA" id="ARBA00023110"/>
    </source>
</evidence>
<dbReference type="EMBL" id="PXVC01000005">
    <property type="protein sequence ID" value="PSI02507.1"/>
    <property type="molecule type" value="Genomic_DNA"/>
</dbReference>
<dbReference type="SUPFAM" id="SSF101112">
    <property type="entry name" value="Oxygen-evolving enhancer protein 3"/>
    <property type="match status" value="1"/>
</dbReference>
<dbReference type="Pfam" id="PF00160">
    <property type="entry name" value="Pro_isomerase"/>
    <property type="match status" value="1"/>
</dbReference>
<sequence length="351" mass="38594">MLLALALALGFSISNPGEVLAALPPGNAITDPAAILRDSLPVQQPDLRELQHRLEGTSNDLRARRWSSIQQACERSSKLLNQRQGRIIGDLPPQQQETAKQEIENLQQNLINLCSSSESQNRDEFLEQRREVLAAVGRLEELAIESFPYEIPEEFNNLPRLLGRASVEIRTNKGNLTAVVDGYNAPLTAGAFVDLVQRGFYNNLPFNRAEDFYVLQTGDPVGAATGYIPDGSKGERQVPLEIMVPGEKQPQYNKTFEDLGLFKTTPVLPFATLGTMGWAHSDEALGDGSSQFFFFLYEAELTPAGLNLVDGRYAVFGYVVDGFDVLENLGVDDKIETITLLSGAENLQAHG</sequence>
<accession>A0A2P7EH16</accession>
<dbReference type="InterPro" id="IPR023222">
    <property type="entry name" value="PsbQ-like_dom_sf"/>
</dbReference>
<evidence type="ECO:0000256" key="5">
    <source>
        <dbReference type="SAM" id="SignalP"/>
    </source>
</evidence>
<dbReference type="InterPro" id="IPR048563">
    <property type="entry name" value="CYP38_PsbQ-like"/>
</dbReference>
<proteinExistence type="predicted"/>
<feature type="signal peptide" evidence="5">
    <location>
        <begin position="1"/>
        <end position="21"/>
    </location>
</feature>
<evidence type="ECO:0000256" key="2">
    <source>
        <dbReference type="ARBA" id="ARBA00023078"/>
    </source>
</evidence>
<evidence type="ECO:0000256" key="4">
    <source>
        <dbReference type="ARBA" id="ARBA00023235"/>
    </source>
</evidence>
<dbReference type="STRING" id="1910958.BTM30_04355"/>
<keyword evidence="8" id="KW-1185">Reference proteome</keyword>
<dbReference type="Gene3D" id="1.20.120.290">
    <property type="entry name" value="Oxygen-evolving enhancer protein 3 (PsbQ), four-helix up-down bundle"/>
    <property type="match status" value="1"/>
</dbReference>
<dbReference type="Proteomes" id="UP000240206">
    <property type="component" value="Unassembled WGS sequence"/>
</dbReference>
<organism evidence="7 8">
    <name type="scientific">Synechococcus lacustris str. Tous</name>
    <dbReference type="NCBI Taxonomy" id="1910958"/>
    <lineage>
        <taxon>Bacteria</taxon>
        <taxon>Bacillati</taxon>
        <taxon>Cyanobacteriota</taxon>
        <taxon>Cyanophyceae</taxon>
        <taxon>Synechococcales</taxon>
        <taxon>Synechococcaceae</taxon>
        <taxon>Synechococcus</taxon>
    </lineage>
</organism>
<feature type="chain" id="PRO_5015164171" description="peptidylprolyl isomerase" evidence="5">
    <location>
        <begin position="22"/>
        <end position="351"/>
    </location>
</feature>
<dbReference type="Pfam" id="PF21329">
    <property type="entry name" value="CYP38_PsbQ-like"/>
    <property type="match status" value="1"/>
</dbReference>
<dbReference type="PROSITE" id="PS50072">
    <property type="entry name" value="CSA_PPIASE_2"/>
    <property type="match status" value="1"/>
</dbReference>
<keyword evidence="3" id="KW-0697">Rotamase</keyword>
<dbReference type="InterPro" id="IPR002130">
    <property type="entry name" value="Cyclophilin-type_PPIase_dom"/>
</dbReference>
<evidence type="ECO:0000259" key="6">
    <source>
        <dbReference type="PROSITE" id="PS50072"/>
    </source>
</evidence>
<comment type="caution">
    <text evidence="7">The sequence shown here is derived from an EMBL/GenBank/DDBJ whole genome shotgun (WGS) entry which is preliminary data.</text>
</comment>
<gene>
    <name evidence="7" type="ORF">C7K08_02405</name>
</gene>
<protein>
    <recommendedName>
        <fullName evidence="1">peptidylprolyl isomerase</fullName>
        <ecNumber evidence="1">5.2.1.8</ecNumber>
    </recommendedName>
</protein>
<evidence type="ECO:0000256" key="1">
    <source>
        <dbReference type="ARBA" id="ARBA00013194"/>
    </source>
</evidence>
<dbReference type="CDD" id="cd01924">
    <property type="entry name" value="cyclophilin_TLP40_like"/>
    <property type="match status" value="1"/>
</dbReference>
<name>A0A2P7EH16_9SYNE</name>
<reference evidence="8" key="1">
    <citation type="submission" date="2018-03" db="EMBL/GenBank/DDBJ databases">
        <title>Ecological and genomic features of two cosmopolitan and abundant freshwater picocyanobacteria.</title>
        <authorList>
            <person name="Cabello-Yeves P.J."/>
            <person name="Picazo A."/>
            <person name="Camacho A."/>
            <person name="Callieri C."/>
            <person name="Rosselli R."/>
            <person name="Roda-Garcia J."/>
            <person name="Coutinho F.H."/>
            <person name="Rodriguez-Valera F."/>
        </authorList>
    </citation>
    <scope>NUCLEOTIDE SEQUENCE [LARGE SCALE GENOMIC DNA]</scope>
    <source>
        <strain evidence="8">Tous</strain>
    </source>
</reference>